<gene>
    <name evidence="8" type="ORF">Ctob_015267</name>
</gene>
<dbReference type="CDD" id="cd01428">
    <property type="entry name" value="ADK"/>
    <property type="match status" value="1"/>
</dbReference>
<dbReference type="OrthoDB" id="439792at2759"/>
<dbReference type="InterPro" id="IPR036193">
    <property type="entry name" value="ADK_active_lid_dom_sf"/>
</dbReference>
<evidence type="ECO:0000256" key="1">
    <source>
        <dbReference type="ARBA" id="ARBA00007220"/>
    </source>
</evidence>
<feature type="region of interest" description="Disordered" evidence="6">
    <location>
        <begin position="334"/>
        <end position="390"/>
    </location>
</feature>
<organism evidence="8 9">
    <name type="scientific">Chrysochromulina tobinii</name>
    <dbReference type="NCBI Taxonomy" id="1460289"/>
    <lineage>
        <taxon>Eukaryota</taxon>
        <taxon>Haptista</taxon>
        <taxon>Haptophyta</taxon>
        <taxon>Prymnesiophyceae</taxon>
        <taxon>Prymnesiales</taxon>
        <taxon>Chrysochromulinaceae</taxon>
        <taxon>Chrysochromulina</taxon>
    </lineage>
</organism>
<dbReference type="NCBIfam" id="NF001381">
    <property type="entry name" value="PRK00279.1-3"/>
    <property type="match status" value="1"/>
</dbReference>
<dbReference type="Pfam" id="PF00406">
    <property type="entry name" value="ADK"/>
    <property type="match status" value="1"/>
</dbReference>
<dbReference type="InterPro" id="IPR000850">
    <property type="entry name" value="Adenylat/UMP-CMP_kin"/>
</dbReference>
<dbReference type="HAMAP" id="MF_00235">
    <property type="entry name" value="Adenylate_kinase_Adk"/>
    <property type="match status" value="1"/>
</dbReference>
<dbReference type="EMBL" id="JWZX01000573">
    <property type="protein sequence ID" value="KOO42685.1"/>
    <property type="molecule type" value="Genomic_DNA"/>
</dbReference>
<dbReference type="InterPro" id="IPR027417">
    <property type="entry name" value="P-loop_NTPase"/>
</dbReference>
<dbReference type="FunFam" id="3.40.50.300:FF:000106">
    <property type="entry name" value="Adenylate kinase mitochondrial"/>
    <property type="match status" value="1"/>
</dbReference>
<reference evidence="9" key="1">
    <citation type="journal article" date="2015" name="PLoS Genet.">
        <title>Genome Sequence and Transcriptome Analyses of Chrysochromulina tobin: Metabolic Tools for Enhanced Algal Fitness in the Prominent Order Prymnesiales (Haptophyceae).</title>
        <authorList>
            <person name="Hovde B.T."/>
            <person name="Deodato C.R."/>
            <person name="Hunsperger H.M."/>
            <person name="Ryken S.A."/>
            <person name="Yost W."/>
            <person name="Jha R.K."/>
            <person name="Patterson J."/>
            <person name="Monnat R.J. Jr."/>
            <person name="Barlow S.B."/>
            <person name="Starkenburg S.R."/>
            <person name="Cattolico R.A."/>
        </authorList>
    </citation>
    <scope>NUCLEOTIDE SEQUENCE</scope>
    <source>
        <strain evidence="9">CCMP291</strain>
    </source>
</reference>
<keyword evidence="4 5" id="KW-0418">Kinase</keyword>
<evidence type="ECO:0000313" key="8">
    <source>
        <dbReference type="EMBL" id="KOO42685.1"/>
    </source>
</evidence>
<evidence type="ECO:0000256" key="5">
    <source>
        <dbReference type="RuleBase" id="RU003330"/>
    </source>
</evidence>
<dbReference type="InterPro" id="IPR006259">
    <property type="entry name" value="Adenyl_kin_sub"/>
</dbReference>
<comment type="similarity">
    <text evidence="1 5">Belongs to the adenylate kinase family.</text>
</comment>
<dbReference type="Proteomes" id="UP000037460">
    <property type="component" value="Unassembled WGS sequence"/>
</dbReference>
<keyword evidence="2 5" id="KW-0808">Transferase</keyword>
<dbReference type="GO" id="GO:0004017">
    <property type="term" value="F:AMP kinase activity"/>
    <property type="evidence" value="ECO:0007669"/>
    <property type="project" value="InterPro"/>
</dbReference>
<dbReference type="AlphaFoldDB" id="A0A0M0KV28"/>
<dbReference type="PANTHER" id="PTHR23359">
    <property type="entry name" value="NUCLEOTIDE KINASE"/>
    <property type="match status" value="1"/>
</dbReference>
<dbReference type="NCBIfam" id="TIGR01351">
    <property type="entry name" value="adk"/>
    <property type="match status" value="1"/>
</dbReference>
<dbReference type="PRINTS" id="PR00094">
    <property type="entry name" value="ADENYLTKNASE"/>
</dbReference>
<dbReference type="Pfam" id="PF05191">
    <property type="entry name" value="ADK_lid"/>
    <property type="match status" value="1"/>
</dbReference>
<evidence type="ECO:0000256" key="3">
    <source>
        <dbReference type="ARBA" id="ARBA00022741"/>
    </source>
</evidence>
<keyword evidence="3" id="KW-0547">Nucleotide-binding</keyword>
<name>A0A0M0KV28_9EUKA</name>
<feature type="compositionally biased region" description="Low complexity" evidence="6">
    <location>
        <begin position="337"/>
        <end position="346"/>
    </location>
</feature>
<dbReference type="Gene3D" id="3.40.50.300">
    <property type="entry name" value="P-loop containing nucleotide triphosphate hydrolases"/>
    <property type="match status" value="1"/>
</dbReference>
<proteinExistence type="inferred from homology"/>
<feature type="domain" description="Adenylate kinase active site lid" evidence="7">
    <location>
        <begin position="169"/>
        <end position="213"/>
    </location>
</feature>
<dbReference type="SUPFAM" id="SSF52540">
    <property type="entry name" value="P-loop containing nucleoside triphosphate hydrolases"/>
    <property type="match status" value="1"/>
</dbReference>
<evidence type="ECO:0000256" key="4">
    <source>
        <dbReference type="ARBA" id="ARBA00022777"/>
    </source>
</evidence>
<dbReference type="PROSITE" id="PS00113">
    <property type="entry name" value="ADENYLATE_KINASE"/>
    <property type="match status" value="1"/>
</dbReference>
<sequence>MCGSSRSKPITKDGVQDVDLIAEALKFMRGKHSFPEAFAKKKIIMILFGPPGAGKGSHGPKIVKTLGIPQLSTGDMLRAAVAAGTELGKQADDMMSSGGLVSDELVVNLIKERIKEADCAKGFILDGFPRTMEQTKMLDAMLASSGEKVDYVVALEVPDAVLTERICGRWVHKESGRSYHIKFAPPKSLGEQAPSVTTMLDDETGQPLMQRKDDTEEALKSRLEAYHSQTVPILAHYGPAGIVKKVDANRPHLEVWSSIEIVLNLAGNLAGENKTEVKTEVQSASDAVVAAAAATAPALAAARDGAEVAPETASAAAPEPLDPQAETVALPAPNSQAVTPAVVKPAPGAPPPPPCGDVSYDTDEFAETEAGAVPTTPIPTAAKTGLDEPD</sequence>
<dbReference type="InterPro" id="IPR033690">
    <property type="entry name" value="Adenylat_kinase_CS"/>
</dbReference>
<comment type="caution">
    <text evidence="8">The sequence shown here is derived from an EMBL/GenBank/DDBJ whole genome shotgun (WGS) entry which is preliminary data.</text>
</comment>
<dbReference type="SUPFAM" id="SSF57774">
    <property type="entry name" value="Microbial and mitochondrial ADK, insert 'zinc finger' domain"/>
    <property type="match status" value="1"/>
</dbReference>
<accession>A0A0M0KV28</accession>
<evidence type="ECO:0000259" key="7">
    <source>
        <dbReference type="Pfam" id="PF05191"/>
    </source>
</evidence>
<dbReference type="InterPro" id="IPR007862">
    <property type="entry name" value="Adenylate_kinase_lid-dom"/>
</dbReference>
<evidence type="ECO:0000256" key="2">
    <source>
        <dbReference type="ARBA" id="ARBA00022679"/>
    </source>
</evidence>
<dbReference type="GO" id="GO:0005524">
    <property type="term" value="F:ATP binding"/>
    <property type="evidence" value="ECO:0007669"/>
    <property type="project" value="InterPro"/>
</dbReference>
<evidence type="ECO:0000313" key="9">
    <source>
        <dbReference type="Proteomes" id="UP000037460"/>
    </source>
</evidence>
<protein>
    <recommendedName>
        <fullName evidence="7">Adenylate kinase active site lid domain-containing protein</fullName>
    </recommendedName>
</protein>
<evidence type="ECO:0000256" key="6">
    <source>
        <dbReference type="SAM" id="MobiDB-lite"/>
    </source>
</evidence>
<keyword evidence="9" id="KW-1185">Reference proteome</keyword>